<accession>A0ABM7X9Z8</accession>
<dbReference type="InterPro" id="IPR027417">
    <property type="entry name" value="P-loop_NTPase"/>
</dbReference>
<organism evidence="3 4">
    <name type="scientific">Anaeromyxobacter paludicola</name>
    <dbReference type="NCBI Taxonomy" id="2918171"/>
    <lineage>
        <taxon>Bacteria</taxon>
        <taxon>Pseudomonadati</taxon>
        <taxon>Myxococcota</taxon>
        <taxon>Myxococcia</taxon>
        <taxon>Myxococcales</taxon>
        <taxon>Cystobacterineae</taxon>
        <taxon>Anaeromyxobacteraceae</taxon>
        <taxon>Anaeromyxobacter</taxon>
    </lineage>
</organism>
<dbReference type="EMBL" id="AP025592">
    <property type="protein sequence ID" value="BDG08670.1"/>
    <property type="molecule type" value="Genomic_DNA"/>
</dbReference>
<dbReference type="InterPro" id="IPR041664">
    <property type="entry name" value="AAA_16"/>
</dbReference>
<dbReference type="Pfam" id="PF13191">
    <property type="entry name" value="AAA_16"/>
    <property type="match status" value="1"/>
</dbReference>
<evidence type="ECO:0000313" key="4">
    <source>
        <dbReference type="Proteomes" id="UP001162734"/>
    </source>
</evidence>
<evidence type="ECO:0000259" key="2">
    <source>
        <dbReference type="SMART" id="SM01043"/>
    </source>
</evidence>
<dbReference type="Proteomes" id="UP001162734">
    <property type="component" value="Chromosome"/>
</dbReference>
<evidence type="ECO:0000256" key="1">
    <source>
        <dbReference type="PROSITE-ProRule" id="PRU00339"/>
    </source>
</evidence>
<dbReference type="PROSITE" id="PS50005">
    <property type="entry name" value="TPR"/>
    <property type="match status" value="1"/>
</dbReference>
<dbReference type="InterPro" id="IPR005158">
    <property type="entry name" value="BTAD"/>
</dbReference>
<dbReference type="Gene3D" id="1.10.10.10">
    <property type="entry name" value="Winged helix-like DNA-binding domain superfamily/Winged helix DNA-binding domain"/>
    <property type="match status" value="1"/>
</dbReference>
<dbReference type="InterPro" id="IPR019734">
    <property type="entry name" value="TPR_rpt"/>
</dbReference>
<protein>
    <recommendedName>
        <fullName evidence="2">Bacterial transcriptional activator domain-containing protein</fullName>
    </recommendedName>
</protein>
<sequence>MDLRIFLLGRFEVLRGDAPIPSDAWRRRRPADLLKLIALSPNRALPRGEAVRLLWPDKDPASGANNLHRALYDLRQILGGRHVDIERGVIRLDPQAWVDVDAFEESAAGGAPGTLESAVSLYRGDLSPEDPESGWLVPYRERLRRRFAEAALPLARALAERGDLPGAVPLLRRVLEVAPDDEAAHLALMRIHAESGRRADALRQYEACEQALREAHRAGPGPEIQALRQGIQSGEVGPRRSHLPYDGFRRAARRLLGAAEPPPLRGRSSTLLLFQSLVEQGQGTLVLLGERGVGKTRLAVEGARIAQERGAVVLAGVCDPARAQPFAPFADAWADYHRATPLPGGGPFARHAPDASPEREKLRLIESVQRSLATIGAGRPVYLLLEDVHQADESSLNLLHVLARVARTSRLMIVATCREDAVHSGAPVQMLLAHLDCERLARGIRVQRLDRAATAALVADVLGAPPAEGLASQIYRITDGSPFYAEEVALAFRESGQLSTPADPAAAVRARVARLGARAEQLLAAAAVVGQRFDFEVLRPVAKLSAHDAIAVLDACADARLLQEDGEGYHFHHSLVREALYASLPLPRRVELHRAVADAVEARAAAVPGGLEEAAEVIAFHRRAGDQPERALPHLVAAGRRAFARAGLREALACLSDARDLLQPAGATEAQRLLVNVELGEVQRAMADLPGLSRTLAEVGAWPGVPSADLAARARRWEALTLACAGDAWGAAQRLDLDPDLPVDLYLARWEAELLDGAPHDAIEASVARLHDAAVGRDAHDALALARSMEGALALESGRFDLAEPALRDAVALHHAAGSSLGEAWSLERLGVLLTARGRIEEGMGVLTDGVLAAERSSLRLHAMTRLHASLARNRIAAGAFYAAEDALREASECAARHGACSICDAVLRPEAVRLAIARAQLGAAEDEAAQLAFIAERRRGRVLGPIAAAARARVLLARGEGALARDAFGAAASGYKAVGALYESARAAALAVRAARAAGTPDEEAARLEAAAHDTLAGMGVPRLED</sequence>
<reference evidence="4" key="1">
    <citation type="journal article" date="2022" name="Int. J. Syst. Evol. Microbiol.">
        <title>Anaeromyxobacter oryzae sp. nov., Anaeromyxobacter diazotrophicus sp. nov. and Anaeromyxobacter paludicola sp. nov., isolated from paddy soils.</title>
        <authorList>
            <person name="Itoh H."/>
            <person name="Xu Z."/>
            <person name="Mise K."/>
            <person name="Masuda Y."/>
            <person name="Ushijima N."/>
            <person name="Hayakawa C."/>
            <person name="Shiratori Y."/>
            <person name="Senoo K."/>
        </authorList>
    </citation>
    <scope>NUCLEOTIDE SEQUENCE [LARGE SCALE GENOMIC DNA]</scope>
    <source>
        <strain evidence="4">Red630</strain>
    </source>
</reference>
<dbReference type="InterPro" id="IPR016032">
    <property type="entry name" value="Sig_transdc_resp-reg_C-effctor"/>
</dbReference>
<dbReference type="SUPFAM" id="SSF48452">
    <property type="entry name" value="TPR-like"/>
    <property type="match status" value="1"/>
</dbReference>
<proteinExistence type="predicted"/>
<gene>
    <name evidence="3" type="ORF">AMPC_17830</name>
</gene>
<keyword evidence="1" id="KW-0802">TPR repeat</keyword>
<feature type="repeat" description="TPR" evidence="1">
    <location>
        <begin position="148"/>
        <end position="181"/>
    </location>
</feature>
<feature type="domain" description="Bacterial transcriptional activator" evidence="2">
    <location>
        <begin position="98"/>
        <end position="232"/>
    </location>
</feature>
<dbReference type="RefSeq" id="WP_248345857.1">
    <property type="nucleotide sequence ID" value="NZ_AP025592.1"/>
</dbReference>
<dbReference type="InterPro" id="IPR051677">
    <property type="entry name" value="AfsR-DnrI-RedD_regulator"/>
</dbReference>
<dbReference type="SUPFAM" id="SSF52540">
    <property type="entry name" value="P-loop containing nucleoside triphosphate hydrolases"/>
    <property type="match status" value="1"/>
</dbReference>
<evidence type="ECO:0000313" key="3">
    <source>
        <dbReference type="EMBL" id="BDG08670.1"/>
    </source>
</evidence>
<dbReference type="SMART" id="SM01043">
    <property type="entry name" value="BTAD"/>
    <property type="match status" value="1"/>
</dbReference>
<name>A0ABM7X9Z8_9BACT</name>
<dbReference type="InterPro" id="IPR011990">
    <property type="entry name" value="TPR-like_helical_dom_sf"/>
</dbReference>
<dbReference type="PANTHER" id="PTHR35807">
    <property type="entry name" value="TRANSCRIPTIONAL REGULATOR REDD-RELATED"/>
    <property type="match status" value="1"/>
</dbReference>
<dbReference type="InterPro" id="IPR036388">
    <property type="entry name" value="WH-like_DNA-bd_sf"/>
</dbReference>
<dbReference type="SUPFAM" id="SSF46894">
    <property type="entry name" value="C-terminal effector domain of the bipartite response regulators"/>
    <property type="match status" value="1"/>
</dbReference>
<keyword evidence="4" id="KW-1185">Reference proteome</keyword>
<dbReference type="Pfam" id="PF03704">
    <property type="entry name" value="BTAD"/>
    <property type="match status" value="1"/>
</dbReference>
<dbReference type="Gene3D" id="1.25.40.10">
    <property type="entry name" value="Tetratricopeptide repeat domain"/>
    <property type="match status" value="1"/>
</dbReference>